<keyword evidence="1" id="KW-0812">Transmembrane</keyword>
<feature type="transmembrane region" description="Helical" evidence="1">
    <location>
        <begin position="192"/>
        <end position="214"/>
    </location>
</feature>
<feature type="transmembrane region" description="Helical" evidence="1">
    <location>
        <begin position="134"/>
        <end position="158"/>
    </location>
</feature>
<evidence type="ECO:0000313" key="2">
    <source>
        <dbReference type="EMBL" id="GEN62454.1"/>
    </source>
</evidence>
<reference evidence="2 3" key="1">
    <citation type="submission" date="2019-07" db="EMBL/GenBank/DDBJ databases">
        <title>Whole genome shotgun sequence of Acetobacter oeni NBRC 105207.</title>
        <authorList>
            <person name="Hosoyama A."/>
            <person name="Uohara A."/>
            <person name="Ohji S."/>
            <person name="Ichikawa N."/>
        </authorList>
    </citation>
    <scope>NUCLEOTIDE SEQUENCE [LARGE SCALE GENOMIC DNA]</scope>
    <source>
        <strain evidence="2 3">NBRC 105207</strain>
    </source>
</reference>
<accession>A0A511XHN3</accession>
<organism evidence="2 3">
    <name type="scientific">Acetobacter oeni</name>
    <dbReference type="NCBI Taxonomy" id="304077"/>
    <lineage>
        <taxon>Bacteria</taxon>
        <taxon>Pseudomonadati</taxon>
        <taxon>Pseudomonadota</taxon>
        <taxon>Alphaproteobacteria</taxon>
        <taxon>Acetobacterales</taxon>
        <taxon>Acetobacteraceae</taxon>
        <taxon>Acetobacter</taxon>
    </lineage>
</organism>
<name>A0A511XHN3_9PROT</name>
<evidence type="ECO:0000313" key="3">
    <source>
        <dbReference type="Proteomes" id="UP000321746"/>
    </source>
</evidence>
<keyword evidence="3" id="KW-1185">Reference proteome</keyword>
<dbReference type="Pfam" id="PF03929">
    <property type="entry name" value="PepSY_TM"/>
    <property type="match status" value="1"/>
</dbReference>
<dbReference type="EMBL" id="BJYG01000005">
    <property type="protein sequence ID" value="GEN62454.1"/>
    <property type="molecule type" value="Genomic_DNA"/>
</dbReference>
<comment type="caution">
    <text evidence="2">The sequence shown here is derived from an EMBL/GenBank/DDBJ whole genome shotgun (WGS) entry which is preliminary data.</text>
</comment>
<feature type="transmembrane region" description="Helical" evidence="1">
    <location>
        <begin position="12"/>
        <end position="34"/>
    </location>
</feature>
<sequence length="384" mass="41999">MLRKIHRWIGLILVLPFALQGLTGTVLILFPYFMPARPSVAVPDAVATGSAPGVEAIIAAARTAAPQGMIPLRFDPVRWAGDSALVTFGPPGERHPTFEVLVDPTKPSVIRTHIIPASFRFLHTLHEEMFLLPFGHWATGFMGVFLIGLAVTGLLIWWPHPSLWRSGKWRRTVMISRRARGLRLWREAHVSIGFWVSGMLLFLAVSGSVMAFPFGKALFGIQRPDQGGGHAHHGAGPGLPGEQGLDAALAALRTKMPDAVLMDVRLGGSSMQQSLEVALPAYGPNRPAAVQYDPHGDVLRVTRDPGVQRIGEWMFQWLHQLHEAKLAGPAIIAPLWKFAVFLTGIALVFFPLSGFIMWSLRRRDTARRRAGISEATARQGAGAD</sequence>
<dbReference type="PANTHER" id="PTHR34219">
    <property type="entry name" value="IRON-REGULATED INNER MEMBRANE PROTEIN-RELATED"/>
    <property type="match status" value="1"/>
</dbReference>
<dbReference type="RefSeq" id="WP_146886028.1">
    <property type="nucleotide sequence ID" value="NZ_BJYG01000005.1"/>
</dbReference>
<feature type="transmembrane region" description="Helical" evidence="1">
    <location>
        <begin position="338"/>
        <end position="360"/>
    </location>
</feature>
<dbReference type="Proteomes" id="UP000321746">
    <property type="component" value="Unassembled WGS sequence"/>
</dbReference>
<dbReference type="OrthoDB" id="9791166at2"/>
<protein>
    <recommendedName>
        <fullName evidence="4">Peptidase</fullName>
    </recommendedName>
</protein>
<dbReference type="AlphaFoldDB" id="A0A511XHN3"/>
<proteinExistence type="predicted"/>
<keyword evidence="1" id="KW-0472">Membrane</keyword>
<dbReference type="InterPro" id="IPR005625">
    <property type="entry name" value="PepSY-ass_TM"/>
</dbReference>
<evidence type="ECO:0008006" key="4">
    <source>
        <dbReference type="Google" id="ProtNLM"/>
    </source>
</evidence>
<keyword evidence="1" id="KW-1133">Transmembrane helix</keyword>
<gene>
    <name evidence="2" type="ORF">AOE01nite_06780</name>
</gene>
<evidence type="ECO:0000256" key="1">
    <source>
        <dbReference type="SAM" id="Phobius"/>
    </source>
</evidence>